<evidence type="ECO:0000313" key="3">
    <source>
        <dbReference type="Proteomes" id="UP000002508"/>
    </source>
</evidence>
<dbReference type="RefSeq" id="WP_015940336.1">
    <property type="nucleotide sequence ID" value="NC_011831.1"/>
</dbReference>
<dbReference type="SUPFAM" id="SSF52540">
    <property type="entry name" value="P-loop containing nucleoside triphosphate hydrolases"/>
    <property type="match status" value="1"/>
</dbReference>
<accession>B8G9W2</accession>
<dbReference type="HOGENOM" id="CLU_029703_1_0_0"/>
<reference evidence="2" key="1">
    <citation type="submission" date="2008-12" db="EMBL/GenBank/DDBJ databases">
        <title>Complete sequence of Chloroflexus aggregans DSM 9485.</title>
        <authorList>
            <consortium name="US DOE Joint Genome Institute"/>
            <person name="Lucas S."/>
            <person name="Copeland A."/>
            <person name="Lapidus A."/>
            <person name="Glavina del Rio T."/>
            <person name="Dalin E."/>
            <person name="Tice H."/>
            <person name="Pitluck S."/>
            <person name="Foster B."/>
            <person name="Larimer F."/>
            <person name="Land M."/>
            <person name="Hauser L."/>
            <person name="Kyrpides N."/>
            <person name="Mikhailova N."/>
            <person name="Bryant D."/>
            <person name="Richardson P."/>
        </authorList>
    </citation>
    <scope>NUCLEOTIDE SEQUENCE</scope>
    <source>
        <strain evidence="2">DSM 9485</strain>
    </source>
</reference>
<feature type="domain" description="AAA+ ATPase" evidence="1">
    <location>
        <begin position="259"/>
        <end position="445"/>
    </location>
</feature>
<dbReference type="STRING" id="326427.Cagg_1575"/>
<protein>
    <submittedName>
        <fullName evidence="2">AAA ATPase</fullName>
    </submittedName>
</protein>
<dbReference type="OrthoDB" id="9783370at2"/>
<dbReference type="eggNOG" id="COG0714">
    <property type="taxonomic scope" value="Bacteria"/>
</dbReference>
<organism evidence="2 3">
    <name type="scientific">Chloroflexus aggregans (strain MD-66 / DSM 9485)</name>
    <dbReference type="NCBI Taxonomy" id="326427"/>
    <lineage>
        <taxon>Bacteria</taxon>
        <taxon>Bacillati</taxon>
        <taxon>Chloroflexota</taxon>
        <taxon>Chloroflexia</taxon>
        <taxon>Chloroflexales</taxon>
        <taxon>Chloroflexineae</taxon>
        <taxon>Chloroflexaceae</taxon>
        <taxon>Chloroflexus</taxon>
    </lineage>
</organism>
<dbReference type="AlphaFoldDB" id="B8G9W2"/>
<dbReference type="InterPro" id="IPR003593">
    <property type="entry name" value="AAA+_ATPase"/>
</dbReference>
<proteinExistence type="predicted"/>
<evidence type="ECO:0000313" key="2">
    <source>
        <dbReference type="EMBL" id="ACL24477.1"/>
    </source>
</evidence>
<name>B8G9W2_CHLAD</name>
<dbReference type="EMBL" id="CP001337">
    <property type="protein sequence ID" value="ACL24477.1"/>
    <property type="molecule type" value="Genomic_DNA"/>
</dbReference>
<evidence type="ECO:0000259" key="1">
    <source>
        <dbReference type="SMART" id="SM00382"/>
    </source>
</evidence>
<keyword evidence="3" id="KW-1185">Reference proteome</keyword>
<dbReference type="SMART" id="SM00382">
    <property type="entry name" value="AAA"/>
    <property type="match status" value="1"/>
</dbReference>
<dbReference type="InterPro" id="IPR027417">
    <property type="entry name" value="P-loop_NTPase"/>
</dbReference>
<gene>
    <name evidence="2" type="ordered locus">Cagg_1575</name>
</gene>
<dbReference type="Proteomes" id="UP000002508">
    <property type="component" value="Chromosome"/>
</dbReference>
<dbReference type="Gene3D" id="3.40.50.300">
    <property type="entry name" value="P-loop containing nucleotide triphosphate hydrolases"/>
    <property type="match status" value="1"/>
</dbReference>
<sequence>MRYLLDQRSYEEMLARKNHPRDCYVRNQEYCHHIYIDGVKYTVARAVYACLKEAQAKNDVDALLHLQMHVTDLERLIGEARARGENVATLRLLGDPPPSDEEARPTMNNSFLPAQPVTIEETGLNRTFLTEQFLRILYNKGRATGMELANAMGLFYRVIEPIIVDLRNVEQIDIVGQRSFGDINYEYILTPRGQTAAQAAMEKVQYTGVCPVPLDTWIESVKAQTVKNVKVTRRNIRDAFEGLVIDESILNMVGPAVNSGSSVMLFGYPGNGKTTIAERITYLMGDDIFIPYAIYADGAIIKMYDSVIHEPPRRPLPEETEYDKRWIRISRPVVIVGGELTLEQLNLVYNPTSKVYEAPFQMKANCGIFLIDDFGRQQVRVFDLLNRWIVPLEKRYDFLNTVSGQKIQIPFDQLIMFSTNLDPKDLGDDALLRRIKFKIEIIDPTEDQWREIWKIMCKVRKVPYDDRSIDYLIAKWFRPDNRPFRMCQPRDILDQLIAIARYNMETPTLSPDLLDAACLSYFPSKEKKDFGAKVRLDL</sequence>
<dbReference type="KEGG" id="cag:Cagg_1575"/>